<keyword evidence="1" id="KW-0175">Coiled coil</keyword>
<evidence type="ECO:0000313" key="3">
    <source>
        <dbReference type="Proteomes" id="UP000238836"/>
    </source>
</evidence>
<dbReference type="EMBL" id="PVTZ01000009">
    <property type="protein sequence ID" value="PRZ13269.1"/>
    <property type="molecule type" value="Genomic_DNA"/>
</dbReference>
<sequence>MEKRSIPPNIIDIIEAHKKPSERYKIFAVLVRYEEEDYYCVSYYKGKTTTGYLFITKEGSIPAREKIREVARLSLLVNHINITFYSVGRQFSRRNSNSIVKALDITNKCLKLGEDLPSINACKEAFESILEMRSEYEKIAECMNATLNRIGRSGIFYSQEDFPSLNDWHERMGELLFRDNYVQMETYDDRRKVISFLLKKGRVIDAFRFWLIHLRLHPGHVSARDLDTFNKAKRKFLQNEAIEDEEKELENNILSITRNPK</sequence>
<evidence type="ECO:0000256" key="1">
    <source>
        <dbReference type="SAM" id="Coils"/>
    </source>
</evidence>
<feature type="coiled-coil region" evidence="1">
    <location>
        <begin position="232"/>
        <end position="259"/>
    </location>
</feature>
<name>A0ABX5EM63_9BACL</name>
<organism evidence="2 3">
    <name type="scientific">Laceyella sediminis</name>
    <dbReference type="NCBI Taxonomy" id="573074"/>
    <lineage>
        <taxon>Bacteria</taxon>
        <taxon>Bacillati</taxon>
        <taxon>Bacillota</taxon>
        <taxon>Bacilli</taxon>
        <taxon>Bacillales</taxon>
        <taxon>Thermoactinomycetaceae</taxon>
        <taxon>Laceyella</taxon>
    </lineage>
</organism>
<comment type="caution">
    <text evidence="2">The sequence shown here is derived from an EMBL/GenBank/DDBJ whole genome shotgun (WGS) entry which is preliminary data.</text>
</comment>
<accession>A0ABX5EM63</accession>
<protein>
    <submittedName>
        <fullName evidence="2">Uncharacterized protein</fullName>
    </submittedName>
</protein>
<reference evidence="2 3" key="1">
    <citation type="submission" date="2018-03" db="EMBL/GenBank/DDBJ databases">
        <title>Genomic Encyclopedia of Archaeal and Bacterial Type Strains, Phase II (KMG-II): from individual species to whole genera.</title>
        <authorList>
            <person name="Goeker M."/>
        </authorList>
    </citation>
    <scope>NUCLEOTIDE SEQUENCE [LARGE SCALE GENOMIC DNA]</scope>
    <source>
        <strain evidence="2 3">RHA1</strain>
    </source>
</reference>
<dbReference type="RefSeq" id="WP_106342769.1">
    <property type="nucleotide sequence ID" value="NZ_PVTZ01000009.1"/>
</dbReference>
<dbReference type="Proteomes" id="UP000238836">
    <property type="component" value="Unassembled WGS sequence"/>
</dbReference>
<gene>
    <name evidence="2" type="ORF">CLV36_10978</name>
</gene>
<keyword evidence="3" id="KW-1185">Reference proteome</keyword>
<evidence type="ECO:0000313" key="2">
    <source>
        <dbReference type="EMBL" id="PRZ13269.1"/>
    </source>
</evidence>
<proteinExistence type="predicted"/>